<evidence type="ECO:0000313" key="4">
    <source>
        <dbReference type="Proteomes" id="UP001138540"/>
    </source>
</evidence>
<proteinExistence type="predicted"/>
<dbReference type="InterPro" id="IPR007844">
    <property type="entry name" value="AsmA"/>
</dbReference>
<dbReference type="InterPro" id="IPR052894">
    <property type="entry name" value="AsmA-related"/>
</dbReference>
<protein>
    <recommendedName>
        <fullName evidence="2">AsmA domain-containing protein</fullName>
    </recommendedName>
</protein>
<accession>A0ABR6NAV2</accession>
<gene>
    <name evidence="3" type="ORF">HNP60_000384</name>
</gene>
<dbReference type="RefSeq" id="WP_184149493.1">
    <property type="nucleotide sequence ID" value="NZ_JACHKA010000001.1"/>
</dbReference>
<feature type="region of interest" description="Disordered" evidence="1">
    <location>
        <begin position="665"/>
        <end position="694"/>
    </location>
</feature>
<sequence length="694" mass="72646">MSGSFPSGSAANLPMPAQGLPEDVGAGYSHQPDSPPALAGKRRRGLVWAALAVPAIGWTALYAGAATPLKGALAREASAALNREVSIGGPVRILLTPLSVTISAADVRIANPAWARSETLLDVRALTARFATFDFLIGRAVPRALALRGGTLDLERSADGKAMSWADGQRETVYDLTAIRRFDADGVTLRYHDPARDAQARIALSAAGPGLIAMAGGGTVADERFAMRGTLETSESGDAAIDLNARMQGLSLALSGTAERPSALATARLQARAEGANFARLADLAGIALPSMPGYALSGQLSHAPQGWLFSRIEGRIGRTDISGKLTLDKRGARPRIVGRLASRRLDLADARALFGLHDAPLVEADSFGPLAPTRARLMPDASLSPEALGQVDAVVDYSAAGIIGTTQAPRHLAMRLALVGGILQLSPASVDMAGGFISSDLLVDARTSPALVRADIRLSPTPMGRLLDDWGIAPAGTTVMAKGRVELTGRGMTLREALGQANGRMALVIPGGEMRTRRASASALDMATLSEAMFRDEAQQATDVNCGLIAFTVRNGLASADPILIDTGGHVLSGSGFLDLRDESLNLRLQADGKRLAFFSRPHPLRIAGTLADPLVAREPIAWSSPASFLGFTFPLPNLRAMFGFVDPDQARAPACGPLLRAAPAAAQRDREDTGQLALNNGPATRPMGRARR</sequence>
<dbReference type="PANTHER" id="PTHR30441">
    <property type="entry name" value="DUF748 DOMAIN-CONTAINING PROTEIN"/>
    <property type="match status" value="1"/>
</dbReference>
<evidence type="ECO:0000313" key="3">
    <source>
        <dbReference type="EMBL" id="MBB5984410.1"/>
    </source>
</evidence>
<keyword evidence="4" id="KW-1185">Reference proteome</keyword>
<organism evidence="3 4">
    <name type="scientific">Sphingobium lignivorans</name>
    <dbReference type="NCBI Taxonomy" id="2735886"/>
    <lineage>
        <taxon>Bacteria</taxon>
        <taxon>Pseudomonadati</taxon>
        <taxon>Pseudomonadota</taxon>
        <taxon>Alphaproteobacteria</taxon>
        <taxon>Sphingomonadales</taxon>
        <taxon>Sphingomonadaceae</taxon>
        <taxon>Sphingobium</taxon>
    </lineage>
</organism>
<dbReference type="Pfam" id="PF05170">
    <property type="entry name" value="AsmA"/>
    <property type="match status" value="1"/>
</dbReference>
<dbReference type="PANTHER" id="PTHR30441:SF4">
    <property type="entry name" value="PROTEIN ASMA"/>
    <property type="match status" value="1"/>
</dbReference>
<dbReference type="EMBL" id="JACHKA010000001">
    <property type="protein sequence ID" value="MBB5984410.1"/>
    <property type="molecule type" value="Genomic_DNA"/>
</dbReference>
<evidence type="ECO:0000256" key="1">
    <source>
        <dbReference type="SAM" id="MobiDB-lite"/>
    </source>
</evidence>
<evidence type="ECO:0000259" key="2">
    <source>
        <dbReference type="Pfam" id="PF05170"/>
    </source>
</evidence>
<dbReference type="Proteomes" id="UP001138540">
    <property type="component" value="Unassembled WGS sequence"/>
</dbReference>
<feature type="domain" description="AsmA" evidence="2">
    <location>
        <begin position="239"/>
        <end position="561"/>
    </location>
</feature>
<comment type="caution">
    <text evidence="3">The sequence shown here is derived from an EMBL/GenBank/DDBJ whole genome shotgun (WGS) entry which is preliminary data.</text>
</comment>
<name>A0ABR6NAV2_9SPHN</name>
<reference evidence="3 4" key="1">
    <citation type="submission" date="2020-08" db="EMBL/GenBank/DDBJ databases">
        <title>Exploring microbial biodiversity for novel pathways involved in the catabolism of aromatic compounds derived from lignin.</title>
        <authorList>
            <person name="Elkins J."/>
        </authorList>
    </citation>
    <scope>NUCLEOTIDE SEQUENCE [LARGE SCALE GENOMIC DNA]</scope>
    <source>
        <strain evidence="3 4">B1D3A</strain>
    </source>
</reference>